<dbReference type="Proteomes" id="UP001172386">
    <property type="component" value="Unassembled WGS sequence"/>
</dbReference>
<accession>A0ACC3AA11</accession>
<reference evidence="1" key="1">
    <citation type="submission" date="2022-10" db="EMBL/GenBank/DDBJ databases">
        <title>Culturing micro-colonial fungi from biological soil crusts in the Mojave desert and describing Neophaeococcomyces mojavensis, and introducing the new genera and species Taxawa tesnikishii.</title>
        <authorList>
            <person name="Kurbessoian T."/>
            <person name="Stajich J.E."/>
        </authorList>
    </citation>
    <scope>NUCLEOTIDE SEQUENCE</scope>
    <source>
        <strain evidence="1">JES_112</strain>
    </source>
</reference>
<gene>
    <name evidence="1" type="ORF">H2198_003927</name>
</gene>
<protein>
    <submittedName>
        <fullName evidence="1">Uncharacterized protein</fullName>
    </submittedName>
</protein>
<comment type="caution">
    <text evidence="1">The sequence shown here is derived from an EMBL/GenBank/DDBJ whole genome shotgun (WGS) entry which is preliminary data.</text>
</comment>
<proteinExistence type="predicted"/>
<evidence type="ECO:0000313" key="1">
    <source>
        <dbReference type="EMBL" id="KAJ9658089.1"/>
    </source>
</evidence>
<evidence type="ECO:0000313" key="2">
    <source>
        <dbReference type="Proteomes" id="UP001172386"/>
    </source>
</evidence>
<sequence length="569" mass="62652">MYESLVDHFSYKPLKPGKSRARDEEEAMESEQPSLPPSRASEADIKMKEMPEQQTWKPTTGQLMVMVSMAISSLMVALDATILVSVLPTLAVDLNGTAAMAFWTGTSYLLTHAVLQPFIASLSDIFGRRELLIPSITFFAVGSIICGAAGNFTTMLAGRVVQGVGGAGIITLSQIIFADMVPLRFRPKYFNFVLGAWAVGSLLGPLIGGAFVEKATWRWCFYLNLPICGVALPMAFFFVRLTVPATDLKTKLQSVDWIGNIFFIGGLTLFLIAISWAGIQYEWSDWQTILPLLLGIIVLVLTIVYEVWFAKKPFLTKSIFSSHSAIASYVVAMFQGLCLYMVLYYSTFYFASEHFFSPIRTGVSILPATVLLLPGSAIVSGLITRFGKFRWAVWAGWTISTLASGLYLLWDEKTSTPVWAVCECLFGLGMGMILSSVNFSIQAVVEPEDAGQAAAMYAFMRSIGMTLGVAIGGTVFQNLMKQELVRLGVENAMQITKNAESFIEQLRQLRQPGQEALLRQNILDGYTHGFRGVWAVMTGICALGLVVSLFIKRGNLDRALQSRFQVRGE</sequence>
<keyword evidence="2" id="KW-1185">Reference proteome</keyword>
<organism evidence="1 2">
    <name type="scientific">Neophaeococcomyces mojaviensis</name>
    <dbReference type="NCBI Taxonomy" id="3383035"/>
    <lineage>
        <taxon>Eukaryota</taxon>
        <taxon>Fungi</taxon>
        <taxon>Dikarya</taxon>
        <taxon>Ascomycota</taxon>
        <taxon>Pezizomycotina</taxon>
        <taxon>Eurotiomycetes</taxon>
        <taxon>Chaetothyriomycetidae</taxon>
        <taxon>Chaetothyriales</taxon>
        <taxon>Chaetothyriales incertae sedis</taxon>
        <taxon>Neophaeococcomyces</taxon>
    </lineage>
</organism>
<dbReference type="EMBL" id="JAPDRQ010000055">
    <property type="protein sequence ID" value="KAJ9658089.1"/>
    <property type="molecule type" value="Genomic_DNA"/>
</dbReference>
<name>A0ACC3AA11_9EURO</name>